<dbReference type="Proteomes" id="UP001231316">
    <property type="component" value="Plasmid unnamed2"/>
</dbReference>
<name>A0AAX3X7T1_9LACO</name>
<dbReference type="EMBL" id="CP123973">
    <property type="protein sequence ID" value="WII29708.1"/>
    <property type="molecule type" value="Genomic_DNA"/>
</dbReference>
<keyword evidence="1" id="KW-0614">Plasmid</keyword>
<evidence type="ECO:0000313" key="2">
    <source>
        <dbReference type="Proteomes" id="UP001231316"/>
    </source>
</evidence>
<proteinExistence type="predicted"/>
<sequence>MNTNIENMIKELKNEFPDNWGDISQGLKIKVIDGAKSVFGDFDFDETIVDRIEIAYKGQEFEICISDDGSSDQFDLEGIYIDVDNIENIGKIISIVGKHLNKIELNLYWSAI</sequence>
<gene>
    <name evidence="1" type="ORF">QFE45_10595</name>
</gene>
<reference evidence="1" key="1">
    <citation type="submission" date="2023-04" db="EMBL/GenBank/DDBJ databases">
        <title>Four porcine-derived lactic acid bacteria strains analyses and their evaluation as potential probiotics based on genomics.</title>
        <authorList>
            <person name="Niu D."/>
        </authorList>
    </citation>
    <scope>NUCLEOTIDE SEQUENCE</scope>
    <source>
        <strain evidence="1">ZSA5</strain>
        <plasmid evidence="1">unnamed2</plasmid>
    </source>
</reference>
<evidence type="ECO:0000313" key="1">
    <source>
        <dbReference type="EMBL" id="WII29708.1"/>
    </source>
</evidence>
<protein>
    <submittedName>
        <fullName evidence="1">Uncharacterized protein</fullName>
    </submittedName>
</protein>
<dbReference type="AlphaFoldDB" id="A0AAX3X7T1"/>
<dbReference type="RefSeq" id="WP_284650681.1">
    <property type="nucleotide sequence ID" value="NZ_CP123973.1"/>
</dbReference>
<accession>A0AAX3X7T1</accession>
<organism evidence="1 2">
    <name type="scientific">Ligilactobacillus salivarius</name>
    <dbReference type="NCBI Taxonomy" id="1624"/>
    <lineage>
        <taxon>Bacteria</taxon>
        <taxon>Bacillati</taxon>
        <taxon>Bacillota</taxon>
        <taxon>Bacilli</taxon>
        <taxon>Lactobacillales</taxon>
        <taxon>Lactobacillaceae</taxon>
        <taxon>Ligilactobacillus</taxon>
    </lineage>
</organism>
<geneLocation type="plasmid" evidence="1 2">
    <name>unnamed2</name>
</geneLocation>